<reference evidence="9" key="1">
    <citation type="journal article" date="2020" name="Stud. Mycol.">
        <title>101 Dothideomycetes genomes: a test case for predicting lifestyles and emergence of pathogens.</title>
        <authorList>
            <person name="Haridas S."/>
            <person name="Albert R."/>
            <person name="Binder M."/>
            <person name="Bloem J."/>
            <person name="Labutti K."/>
            <person name="Salamov A."/>
            <person name="Andreopoulos B."/>
            <person name="Baker S."/>
            <person name="Barry K."/>
            <person name="Bills G."/>
            <person name="Bluhm B."/>
            <person name="Cannon C."/>
            <person name="Castanera R."/>
            <person name="Culley D."/>
            <person name="Daum C."/>
            <person name="Ezra D."/>
            <person name="Gonzalez J."/>
            <person name="Henrissat B."/>
            <person name="Kuo A."/>
            <person name="Liang C."/>
            <person name="Lipzen A."/>
            <person name="Lutzoni F."/>
            <person name="Magnuson J."/>
            <person name="Mondo S."/>
            <person name="Nolan M."/>
            <person name="Ohm R."/>
            <person name="Pangilinan J."/>
            <person name="Park H.-J."/>
            <person name="Ramirez L."/>
            <person name="Alfaro M."/>
            <person name="Sun H."/>
            <person name="Tritt A."/>
            <person name="Yoshinaga Y."/>
            <person name="Zwiers L.-H."/>
            <person name="Turgeon B."/>
            <person name="Goodwin S."/>
            <person name="Spatafora J."/>
            <person name="Crous P."/>
            <person name="Grigoriev I."/>
        </authorList>
    </citation>
    <scope>NUCLEOTIDE SEQUENCE</scope>
    <source>
        <strain evidence="9">CBS 473.64</strain>
    </source>
</reference>
<dbReference type="SMART" id="SM00339">
    <property type="entry name" value="FH"/>
    <property type="match status" value="1"/>
</dbReference>
<feature type="DNA-binding region" description="Fork-head" evidence="6">
    <location>
        <begin position="245"/>
        <end position="341"/>
    </location>
</feature>
<name>A0A6A6SB28_9PLEO</name>
<dbReference type="AlphaFoldDB" id="A0A6A6SB28"/>
<evidence type="ECO:0000256" key="5">
    <source>
        <dbReference type="ARBA" id="ARBA00023242"/>
    </source>
</evidence>
<feature type="compositionally biased region" description="Low complexity" evidence="7">
    <location>
        <begin position="355"/>
        <end position="368"/>
    </location>
</feature>
<keyword evidence="3 6" id="KW-0238">DNA-binding</keyword>
<feature type="compositionally biased region" description="Pro residues" evidence="7">
    <location>
        <begin position="33"/>
        <end position="42"/>
    </location>
</feature>
<evidence type="ECO:0000256" key="4">
    <source>
        <dbReference type="ARBA" id="ARBA00023163"/>
    </source>
</evidence>
<evidence type="ECO:0000256" key="3">
    <source>
        <dbReference type="ARBA" id="ARBA00023125"/>
    </source>
</evidence>
<evidence type="ECO:0000313" key="10">
    <source>
        <dbReference type="Proteomes" id="UP000799753"/>
    </source>
</evidence>
<dbReference type="PANTHER" id="PTHR45881">
    <property type="entry name" value="CHECKPOINT SUPPRESSOR 1-LIKE, ISOFORM A-RELATED"/>
    <property type="match status" value="1"/>
</dbReference>
<dbReference type="GO" id="GO:0000981">
    <property type="term" value="F:DNA-binding transcription factor activity, RNA polymerase II-specific"/>
    <property type="evidence" value="ECO:0007669"/>
    <property type="project" value="TreeGrafter"/>
</dbReference>
<dbReference type="EMBL" id="MU006778">
    <property type="protein sequence ID" value="KAF2644462.1"/>
    <property type="molecule type" value="Genomic_DNA"/>
</dbReference>
<organism evidence="9 10">
    <name type="scientific">Massarina eburnea CBS 473.64</name>
    <dbReference type="NCBI Taxonomy" id="1395130"/>
    <lineage>
        <taxon>Eukaryota</taxon>
        <taxon>Fungi</taxon>
        <taxon>Dikarya</taxon>
        <taxon>Ascomycota</taxon>
        <taxon>Pezizomycotina</taxon>
        <taxon>Dothideomycetes</taxon>
        <taxon>Pleosporomycetidae</taxon>
        <taxon>Pleosporales</taxon>
        <taxon>Massarineae</taxon>
        <taxon>Massarinaceae</taxon>
        <taxon>Massarina</taxon>
    </lineage>
</organism>
<protein>
    <recommendedName>
        <fullName evidence="8">Fork-head domain-containing protein</fullName>
    </recommendedName>
</protein>
<evidence type="ECO:0000256" key="1">
    <source>
        <dbReference type="ARBA" id="ARBA00004123"/>
    </source>
</evidence>
<dbReference type="PANTHER" id="PTHR45881:SF5">
    <property type="entry name" value="FORK-HEAD DOMAIN-CONTAINING PROTEIN"/>
    <property type="match status" value="1"/>
</dbReference>
<keyword evidence="2" id="KW-0805">Transcription regulation</keyword>
<evidence type="ECO:0000256" key="2">
    <source>
        <dbReference type="ARBA" id="ARBA00023015"/>
    </source>
</evidence>
<dbReference type="PROSITE" id="PS50039">
    <property type="entry name" value="FORK_HEAD_3"/>
    <property type="match status" value="1"/>
</dbReference>
<dbReference type="Pfam" id="PF00250">
    <property type="entry name" value="Forkhead"/>
    <property type="match status" value="1"/>
</dbReference>
<comment type="subcellular location">
    <subcellularLocation>
        <location evidence="1 6">Nucleus</location>
    </subcellularLocation>
</comment>
<dbReference type="InterPro" id="IPR030456">
    <property type="entry name" value="TF_fork_head_CS_2"/>
</dbReference>
<proteinExistence type="predicted"/>
<keyword evidence="4" id="KW-0804">Transcription</keyword>
<dbReference type="GO" id="GO:0005634">
    <property type="term" value="C:nucleus"/>
    <property type="evidence" value="ECO:0007669"/>
    <property type="project" value="UniProtKB-SubCell"/>
</dbReference>
<dbReference type="InterPro" id="IPR036390">
    <property type="entry name" value="WH_DNA-bd_sf"/>
</dbReference>
<gene>
    <name evidence="9" type="ORF">P280DRAFT_545928</name>
</gene>
<feature type="domain" description="Fork-head" evidence="8">
    <location>
        <begin position="245"/>
        <end position="341"/>
    </location>
</feature>
<dbReference type="PROSITE" id="PS00658">
    <property type="entry name" value="FORK_HEAD_2"/>
    <property type="match status" value="1"/>
</dbReference>
<sequence>MPHPHSPQQPDSAELAGSLAVQPSKDQSCAPIPLHPPTPLSSPPRSAASSAMVTVYSEPAPPQEPIAALMTMNDSSAMPWPSSHEDFPSTITDGPDFNYPMQFTQGPHSPGLYDYGHNTAPFNENYHLTYSAPLNLSCPRSYMNGVGLTGLRSSNMSQSYPPGAYQIEPQSHDAIDFVDQGVNGQLLELRQDDYGTFSPMINHEEQHSAYTSPYDSDVTRSSTPSGDYHGLPLDYKIECEEGAVDKEQPYAQLIHRALMEAPGHTMILRDIYEWFRSNTDKAADKETKGWQNSIRHNLSMNGAFEKVDSPCEESGRGFMWRLTDEAVRDGVKSTTRYRSKQPNKRAHRSSNPLPQRQASGAKGGQAARRAARRRVNTRMNMPEHPSYRSVPTGVASVFDTESLPLHSTPYYGSPTISESEFDEYSKEGASFNTASTLGVPSSSLELFAPRNYNANIGSPFTQNMPPCGDTAYIQEPINGADPMIFANSPSSTADEPRTPDSQLGGGWGDDMLMGGGMHGGGVAMVYDAPYNEFAV</sequence>
<evidence type="ECO:0000259" key="8">
    <source>
        <dbReference type="PROSITE" id="PS50039"/>
    </source>
</evidence>
<dbReference type="InterPro" id="IPR036388">
    <property type="entry name" value="WH-like_DNA-bd_sf"/>
</dbReference>
<evidence type="ECO:0000313" key="9">
    <source>
        <dbReference type="EMBL" id="KAF2644462.1"/>
    </source>
</evidence>
<dbReference type="OrthoDB" id="5954824at2759"/>
<evidence type="ECO:0000256" key="6">
    <source>
        <dbReference type="PROSITE-ProRule" id="PRU00089"/>
    </source>
</evidence>
<dbReference type="SUPFAM" id="SSF46785">
    <property type="entry name" value="Winged helix' DNA-binding domain"/>
    <property type="match status" value="1"/>
</dbReference>
<keyword evidence="10" id="KW-1185">Reference proteome</keyword>
<evidence type="ECO:0000256" key="7">
    <source>
        <dbReference type="SAM" id="MobiDB-lite"/>
    </source>
</evidence>
<feature type="region of interest" description="Disordered" evidence="7">
    <location>
        <begin position="1"/>
        <end position="55"/>
    </location>
</feature>
<feature type="region of interest" description="Disordered" evidence="7">
    <location>
        <begin position="330"/>
        <end position="376"/>
    </location>
</feature>
<accession>A0A6A6SB28</accession>
<keyword evidence="5 6" id="KW-0539">Nucleus</keyword>
<dbReference type="GO" id="GO:0000978">
    <property type="term" value="F:RNA polymerase II cis-regulatory region sequence-specific DNA binding"/>
    <property type="evidence" value="ECO:0007669"/>
    <property type="project" value="TreeGrafter"/>
</dbReference>
<dbReference type="Gene3D" id="1.10.10.10">
    <property type="entry name" value="Winged helix-like DNA-binding domain superfamily/Winged helix DNA-binding domain"/>
    <property type="match status" value="1"/>
</dbReference>
<feature type="compositionally biased region" description="Basic residues" evidence="7">
    <location>
        <begin position="335"/>
        <end position="348"/>
    </location>
</feature>
<dbReference type="InterPro" id="IPR001766">
    <property type="entry name" value="Fork_head_dom"/>
</dbReference>
<dbReference type="Proteomes" id="UP000799753">
    <property type="component" value="Unassembled WGS sequence"/>
</dbReference>